<dbReference type="AlphaFoldDB" id="A0AAP5I216"/>
<keyword evidence="1" id="KW-0472">Membrane</keyword>
<evidence type="ECO:0000256" key="1">
    <source>
        <dbReference type="SAM" id="Phobius"/>
    </source>
</evidence>
<name>A0AAP5I216_9CYAN</name>
<dbReference type="InterPro" id="IPR025067">
    <property type="entry name" value="DUF4079"/>
</dbReference>
<feature type="transmembrane region" description="Helical" evidence="1">
    <location>
        <begin position="64"/>
        <end position="84"/>
    </location>
</feature>
<sequence length="156" mass="16747">MNLEIPASVKFALLFVHPILMSALLLLSIYAAYLGLQVQRTRSAEGEQKKELVKGRYNVKHYQIGSVILALMVLSALGAIAITYLSDGKLYVGTHLIGGLGMLGLVAISASLAPFMQKGANWARVTHISLNFVLLGLFAVLAFTGVEIVIEIVAHA</sequence>
<keyword evidence="3" id="KW-1185">Reference proteome</keyword>
<dbReference type="PANTHER" id="PTHR34679:SF2">
    <property type="entry name" value="OS02G0122500 PROTEIN"/>
    <property type="match status" value="1"/>
</dbReference>
<gene>
    <name evidence="2" type="ORF">G7B40_003665</name>
</gene>
<keyword evidence="1" id="KW-0812">Transmembrane</keyword>
<organism evidence="2 3">
    <name type="scientific">Aetokthonos hydrillicola Thurmond2011</name>
    <dbReference type="NCBI Taxonomy" id="2712845"/>
    <lineage>
        <taxon>Bacteria</taxon>
        <taxon>Bacillati</taxon>
        <taxon>Cyanobacteriota</taxon>
        <taxon>Cyanophyceae</taxon>
        <taxon>Nostocales</taxon>
        <taxon>Hapalosiphonaceae</taxon>
        <taxon>Aetokthonos</taxon>
    </lineage>
</organism>
<proteinExistence type="predicted"/>
<feature type="transmembrane region" description="Helical" evidence="1">
    <location>
        <begin position="96"/>
        <end position="116"/>
    </location>
</feature>
<accession>A0AAP5I216</accession>
<dbReference type="EMBL" id="JAALHA020000001">
    <property type="protein sequence ID" value="MDR9893678.1"/>
    <property type="molecule type" value="Genomic_DNA"/>
</dbReference>
<dbReference type="PANTHER" id="PTHR34679">
    <property type="match status" value="1"/>
</dbReference>
<feature type="transmembrane region" description="Helical" evidence="1">
    <location>
        <begin position="12"/>
        <end position="33"/>
    </location>
</feature>
<dbReference type="RefSeq" id="WP_208338325.1">
    <property type="nucleotide sequence ID" value="NZ_CAWQFN010000041.1"/>
</dbReference>
<protein>
    <submittedName>
        <fullName evidence="2">DUF4079 domain-containing protein</fullName>
    </submittedName>
</protein>
<keyword evidence="1" id="KW-1133">Transmembrane helix</keyword>
<dbReference type="Pfam" id="PF13301">
    <property type="entry name" value="DUF4079"/>
    <property type="match status" value="1"/>
</dbReference>
<reference evidence="3" key="1">
    <citation type="journal article" date="2021" name="Science">
        <title>Hunting the eagle killer: A cyanobacterial neurotoxin causes vacuolar myelinopathy.</title>
        <authorList>
            <person name="Breinlinger S."/>
            <person name="Phillips T.J."/>
            <person name="Haram B.N."/>
            <person name="Mares J."/>
            <person name="Martinez Yerena J.A."/>
            <person name="Hrouzek P."/>
            <person name="Sobotka R."/>
            <person name="Henderson W.M."/>
            <person name="Schmieder P."/>
            <person name="Williams S.M."/>
            <person name="Lauderdale J.D."/>
            <person name="Wilde H.D."/>
            <person name="Gerrin W."/>
            <person name="Kust A."/>
            <person name="Washington J.W."/>
            <person name="Wagner C."/>
            <person name="Geier B."/>
            <person name="Liebeke M."/>
            <person name="Enke H."/>
            <person name="Niedermeyer T.H.J."/>
            <person name="Wilde S.B."/>
        </authorList>
    </citation>
    <scope>NUCLEOTIDE SEQUENCE [LARGE SCALE GENOMIC DNA]</scope>
    <source>
        <strain evidence="3">Thurmond2011</strain>
    </source>
</reference>
<evidence type="ECO:0000313" key="3">
    <source>
        <dbReference type="Proteomes" id="UP000667802"/>
    </source>
</evidence>
<feature type="transmembrane region" description="Helical" evidence="1">
    <location>
        <begin position="128"/>
        <end position="150"/>
    </location>
</feature>
<comment type="caution">
    <text evidence="2">The sequence shown here is derived from an EMBL/GenBank/DDBJ whole genome shotgun (WGS) entry which is preliminary data.</text>
</comment>
<dbReference type="Proteomes" id="UP000667802">
    <property type="component" value="Unassembled WGS sequence"/>
</dbReference>
<evidence type="ECO:0000313" key="2">
    <source>
        <dbReference type="EMBL" id="MDR9893678.1"/>
    </source>
</evidence>